<evidence type="ECO:0000256" key="1">
    <source>
        <dbReference type="ARBA" id="ARBA00010641"/>
    </source>
</evidence>
<evidence type="ECO:0000256" key="3">
    <source>
        <dbReference type="ARBA" id="ARBA00023082"/>
    </source>
</evidence>
<keyword evidence="8" id="KW-1185">Reference proteome</keyword>
<dbReference type="GO" id="GO:0016987">
    <property type="term" value="F:sigma factor activity"/>
    <property type="evidence" value="ECO:0007669"/>
    <property type="project" value="UniProtKB-KW"/>
</dbReference>
<evidence type="ECO:0000259" key="6">
    <source>
        <dbReference type="Pfam" id="PF08281"/>
    </source>
</evidence>
<dbReference type="Gene3D" id="1.10.1740.10">
    <property type="match status" value="1"/>
</dbReference>
<dbReference type="InterPro" id="IPR013249">
    <property type="entry name" value="RNA_pol_sigma70_r4_t2"/>
</dbReference>
<protein>
    <submittedName>
        <fullName evidence="7">RNA polymerase sigma 70</fullName>
    </submittedName>
</protein>
<dbReference type="InterPro" id="IPR013325">
    <property type="entry name" value="RNA_pol_sigma_r2"/>
</dbReference>
<dbReference type="SUPFAM" id="SSF88946">
    <property type="entry name" value="Sigma2 domain of RNA polymerase sigma factors"/>
    <property type="match status" value="1"/>
</dbReference>
<keyword evidence="2" id="KW-0805">Transcription regulation</keyword>
<comment type="caution">
    <text evidence="7">The sequence shown here is derived from an EMBL/GenBank/DDBJ whole genome shotgun (WGS) entry which is preliminary data.</text>
</comment>
<dbReference type="AlphaFoldDB" id="A0A069PLS5"/>
<dbReference type="RefSeq" id="WP_035940129.1">
    <property type="nucleotide sequence ID" value="NZ_CADFFX010000018.1"/>
</dbReference>
<gene>
    <name evidence="7" type="ORF">BG61_02795</name>
</gene>
<keyword evidence="3" id="KW-0731">Sigma factor</keyword>
<dbReference type="EMBL" id="JFHC01000101">
    <property type="protein sequence ID" value="KDR38216.1"/>
    <property type="molecule type" value="Genomic_DNA"/>
</dbReference>
<comment type="similarity">
    <text evidence="1">Belongs to the sigma-70 factor family. ECF subfamily.</text>
</comment>
<dbReference type="PANTHER" id="PTHR43133:SF25">
    <property type="entry name" value="RNA POLYMERASE SIGMA FACTOR RFAY-RELATED"/>
    <property type="match status" value="1"/>
</dbReference>
<sequence length="165" mass="18433">MNPAGLGRMFPELLPRLWEHALRLSRDPRDAEELVQQACARALETAHELMADTSPLNWMLSLVHSMWISDPRARDIRGAIAMKPCERAAAADPAAMLERVVTAVDELPDGERAVVLLVDAEKRDHHEAAKILDVPVATVRSRLWHARQTVERRCSGREHEDAPAG</sequence>
<keyword evidence="4" id="KW-0804">Transcription</keyword>
<evidence type="ECO:0000259" key="5">
    <source>
        <dbReference type="Pfam" id="PF04542"/>
    </source>
</evidence>
<feature type="domain" description="RNA polymerase sigma factor 70 region 4 type 2" evidence="6">
    <location>
        <begin position="98"/>
        <end position="148"/>
    </location>
</feature>
<evidence type="ECO:0000313" key="8">
    <source>
        <dbReference type="Proteomes" id="UP000027466"/>
    </source>
</evidence>
<dbReference type="Pfam" id="PF08281">
    <property type="entry name" value="Sigma70_r4_2"/>
    <property type="match status" value="1"/>
</dbReference>
<dbReference type="SUPFAM" id="SSF88659">
    <property type="entry name" value="Sigma3 and sigma4 domains of RNA polymerase sigma factors"/>
    <property type="match status" value="1"/>
</dbReference>
<reference evidence="7 8" key="1">
    <citation type="submission" date="2014-03" db="EMBL/GenBank/DDBJ databases">
        <title>Draft Genome Sequences of Four Burkholderia Strains.</title>
        <authorList>
            <person name="Liu X.Y."/>
            <person name="Li C.X."/>
            <person name="Xu J.H."/>
        </authorList>
    </citation>
    <scope>NUCLEOTIDE SEQUENCE [LARGE SCALE GENOMIC DNA]</scope>
    <source>
        <strain evidence="7 8">DSM 50014</strain>
    </source>
</reference>
<feature type="domain" description="RNA polymerase sigma-70 region 2" evidence="5">
    <location>
        <begin position="12"/>
        <end position="70"/>
    </location>
</feature>
<dbReference type="Pfam" id="PF04542">
    <property type="entry name" value="Sigma70_r2"/>
    <property type="match status" value="1"/>
</dbReference>
<dbReference type="GO" id="GO:0003677">
    <property type="term" value="F:DNA binding"/>
    <property type="evidence" value="ECO:0007669"/>
    <property type="project" value="InterPro"/>
</dbReference>
<dbReference type="Proteomes" id="UP000027466">
    <property type="component" value="Unassembled WGS sequence"/>
</dbReference>
<evidence type="ECO:0000313" key="7">
    <source>
        <dbReference type="EMBL" id="KDR38216.1"/>
    </source>
</evidence>
<dbReference type="PANTHER" id="PTHR43133">
    <property type="entry name" value="RNA POLYMERASE ECF-TYPE SIGMA FACTO"/>
    <property type="match status" value="1"/>
</dbReference>
<dbReference type="GO" id="GO:0006352">
    <property type="term" value="P:DNA-templated transcription initiation"/>
    <property type="evidence" value="ECO:0007669"/>
    <property type="project" value="InterPro"/>
</dbReference>
<evidence type="ECO:0000256" key="4">
    <source>
        <dbReference type="ARBA" id="ARBA00023163"/>
    </source>
</evidence>
<dbReference type="STRING" id="60547.GCA_000751215_06715"/>
<dbReference type="Gene3D" id="1.10.10.10">
    <property type="entry name" value="Winged helix-like DNA-binding domain superfamily/Winged helix DNA-binding domain"/>
    <property type="match status" value="1"/>
</dbReference>
<dbReference type="InterPro" id="IPR039425">
    <property type="entry name" value="RNA_pol_sigma-70-like"/>
</dbReference>
<name>A0A069PLS5_9BURK</name>
<dbReference type="InterPro" id="IPR007627">
    <property type="entry name" value="RNA_pol_sigma70_r2"/>
</dbReference>
<accession>A0A069PLS5</accession>
<proteinExistence type="inferred from homology"/>
<dbReference type="InterPro" id="IPR013324">
    <property type="entry name" value="RNA_pol_sigma_r3/r4-like"/>
</dbReference>
<dbReference type="InterPro" id="IPR036388">
    <property type="entry name" value="WH-like_DNA-bd_sf"/>
</dbReference>
<organism evidence="7 8">
    <name type="scientific">Caballeronia glathei</name>
    <dbReference type="NCBI Taxonomy" id="60547"/>
    <lineage>
        <taxon>Bacteria</taxon>
        <taxon>Pseudomonadati</taxon>
        <taxon>Pseudomonadota</taxon>
        <taxon>Betaproteobacteria</taxon>
        <taxon>Burkholderiales</taxon>
        <taxon>Burkholderiaceae</taxon>
        <taxon>Caballeronia</taxon>
    </lineage>
</organism>
<evidence type="ECO:0000256" key="2">
    <source>
        <dbReference type="ARBA" id="ARBA00023015"/>
    </source>
</evidence>